<organism evidence="3">
    <name type="scientific">bioreactor metagenome</name>
    <dbReference type="NCBI Taxonomy" id="1076179"/>
    <lineage>
        <taxon>unclassified sequences</taxon>
        <taxon>metagenomes</taxon>
        <taxon>ecological metagenomes</taxon>
    </lineage>
</organism>
<evidence type="ECO:0000313" key="3">
    <source>
        <dbReference type="EMBL" id="MPN34486.1"/>
    </source>
</evidence>
<comment type="caution">
    <text evidence="3">The sequence shown here is derived from an EMBL/GenBank/DDBJ whole genome shotgun (WGS) entry which is preliminary data.</text>
</comment>
<accession>A0A645H7K9</accession>
<feature type="transmembrane region" description="Helical" evidence="1">
    <location>
        <begin position="88"/>
        <end position="111"/>
    </location>
</feature>
<dbReference type="SUPFAM" id="SSF46934">
    <property type="entry name" value="UBA-like"/>
    <property type="match status" value="1"/>
</dbReference>
<proteinExistence type="predicted"/>
<dbReference type="CDD" id="cd14360">
    <property type="entry name" value="UBA_NAC_like_bac"/>
    <property type="match status" value="1"/>
</dbReference>
<dbReference type="Gene3D" id="1.10.8.10">
    <property type="entry name" value="DNA helicase RuvA subunit, C-terminal domain"/>
    <property type="match status" value="1"/>
</dbReference>
<dbReference type="InterPro" id="IPR025642">
    <property type="entry name" value="DUF4342"/>
</dbReference>
<protein>
    <recommendedName>
        <fullName evidence="2">DUF4342 domain-containing protein</fullName>
    </recommendedName>
</protein>
<reference evidence="3" key="1">
    <citation type="submission" date="2019-08" db="EMBL/GenBank/DDBJ databases">
        <authorList>
            <person name="Kucharzyk K."/>
            <person name="Murdoch R.W."/>
            <person name="Higgins S."/>
            <person name="Loffler F."/>
        </authorList>
    </citation>
    <scope>NUCLEOTIDE SEQUENCE</scope>
</reference>
<dbReference type="Pfam" id="PF14242">
    <property type="entry name" value="DUF4342"/>
    <property type="match status" value="1"/>
</dbReference>
<dbReference type="AlphaFoldDB" id="A0A645H7K9"/>
<dbReference type="EMBL" id="VSSQ01087553">
    <property type="protein sequence ID" value="MPN34486.1"/>
    <property type="molecule type" value="Genomic_DNA"/>
</dbReference>
<gene>
    <name evidence="3" type="ORF">SDC9_181980</name>
</gene>
<name>A0A645H7K9_9ZZZZ</name>
<evidence type="ECO:0000256" key="1">
    <source>
        <dbReference type="SAM" id="Phobius"/>
    </source>
</evidence>
<dbReference type="InterPro" id="IPR009060">
    <property type="entry name" value="UBA-like_sf"/>
</dbReference>
<feature type="domain" description="DUF4342" evidence="2">
    <location>
        <begin position="54"/>
        <end position="120"/>
    </location>
</feature>
<evidence type="ECO:0000259" key="2">
    <source>
        <dbReference type="Pfam" id="PF14242"/>
    </source>
</evidence>
<keyword evidence="1" id="KW-1133">Transmembrane helix</keyword>
<keyword evidence="1" id="KW-0472">Membrane</keyword>
<keyword evidence="1" id="KW-0812">Transmembrane</keyword>
<sequence>MSMKLEQIDLLRERTGVSYNDAKEALEKSNNDLVEALVYLEKTHNLKTHKKLDNDNDFTSKCKAAIKKGNNTRFIVKKKDNVVINLPATLAGITTVVAFPFAITGLILAIVTNHKIKIEKENGENIEVEEVLNKVSTAVNNATTNLNK</sequence>